<name>A0A2I7K9M0_9RHOB</name>
<sequence length="151" mass="15923">MPKGADLLLPTIRRFGLVAGLAVGSGLATPAMALEGMYTCAVTSLSGRGWIPPQISLHFHDEWTAEVVHSGNVSALSGRPLKAGFFRISDVSYRVSWTVVSASVGNGAEAVKTHYRAVFNTQNKKLSVQVISLDSGANPPRGIGQCVQVTS</sequence>
<dbReference type="EMBL" id="CP010725">
    <property type="protein sequence ID" value="AUQ99301.1"/>
    <property type="molecule type" value="Genomic_DNA"/>
</dbReference>
<protein>
    <submittedName>
        <fullName evidence="1">Uncharacterized protein</fullName>
    </submittedName>
</protein>
<evidence type="ECO:0000313" key="2">
    <source>
        <dbReference type="Proteomes" id="UP000236447"/>
    </source>
</evidence>
<reference evidence="1 2" key="1">
    <citation type="journal article" date="2017" name="Front. Microbiol.">
        <title>Phaeobacter piscinae sp. nov., a species of the Roseobacter group and potential aquaculture probiont.</title>
        <authorList>
            <person name="Sonnenschein E.C."/>
            <person name="Phippen C.B.W."/>
            <person name="Nielsen K.F."/>
            <person name="Mateiu R.V."/>
            <person name="Melchiorsen J."/>
            <person name="Gram L."/>
            <person name="Overmann J."/>
            <person name="Freese H.M."/>
        </authorList>
    </citation>
    <scope>NUCLEOTIDE SEQUENCE [LARGE SCALE GENOMIC DNA]</scope>
    <source>
        <strain evidence="1 2">P88</strain>
    </source>
</reference>
<dbReference type="AlphaFoldDB" id="A0A2I7K9M0"/>
<proteinExistence type="predicted"/>
<gene>
    <name evidence="1" type="ORF">PhaeoP88_01931</name>
</gene>
<reference evidence="1 2" key="2">
    <citation type="journal article" date="2017" name="Genome Biol. Evol.">
        <title>Trajectories and Drivers of Genome Evolution in Surface-Associated Marine Phaeobacter.</title>
        <authorList>
            <person name="Freese H.M."/>
            <person name="Sikorski J."/>
            <person name="Bunk B."/>
            <person name="Scheuner C."/>
            <person name="Meier-Kolthoff J.P."/>
            <person name="Sproer C."/>
            <person name="Gram L."/>
            <person name="Overmann J."/>
        </authorList>
    </citation>
    <scope>NUCLEOTIDE SEQUENCE [LARGE SCALE GENOMIC DNA]</scope>
    <source>
        <strain evidence="1 2">P88</strain>
    </source>
</reference>
<organism evidence="1 2">
    <name type="scientific">Phaeobacter inhibens</name>
    <dbReference type="NCBI Taxonomy" id="221822"/>
    <lineage>
        <taxon>Bacteria</taxon>
        <taxon>Pseudomonadati</taxon>
        <taxon>Pseudomonadota</taxon>
        <taxon>Alphaproteobacteria</taxon>
        <taxon>Rhodobacterales</taxon>
        <taxon>Roseobacteraceae</taxon>
        <taxon>Phaeobacter</taxon>
    </lineage>
</organism>
<evidence type="ECO:0000313" key="1">
    <source>
        <dbReference type="EMBL" id="AUQ99301.1"/>
    </source>
</evidence>
<dbReference type="Proteomes" id="UP000236447">
    <property type="component" value="Chromosome"/>
</dbReference>
<dbReference type="RefSeq" id="WP_102883576.1">
    <property type="nucleotide sequence ID" value="NZ_CP010725.1"/>
</dbReference>
<accession>A0A2I7K9M0</accession>